<dbReference type="Gene3D" id="3.30.1780.10">
    <property type="entry name" value="ornithine cyclodeaminase, domain 1"/>
    <property type="match status" value="1"/>
</dbReference>
<dbReference type="InterPro" id="IPR003462">
    <property type="entry name" value="ODC_Mu_crystall"/>
</dbReference>
<accession>A0A0P1FL34</accession>
<evidence type="ECO:0000313" key="3">
    <source>
        <dbReference type="Proteomes" id="UP000051086"/>
    </source>
</evidence>
<name>A0A0P1FL34_9RHOB</name>
<keyword evidence="3" id="KW-1185">Reference proteome</keyword>
<dbReference type="Pfam" id="PF02423">
    <property type="entry name" value="OCD_Mu_crystall"/>
    <property type="match status" value="1"/>
</dbReference>
<proteinExistence type="predicted"/>
<dbReference type="AlphaFoldDB" id="A0A0P1FL34"/>
<dbReference type="Proteomes" id="UP000051086">
    <property type="component" value="Unassembled WGS sequence"/>
</dbReference>
<evidence type="ECO:0000313" key="1">
    <source>
        <dbReference type="EMBL" id="CUH68853.1"/>
    </source>
</evidence>
<sequence>MPTPHAPLVLDAAAVAALLPQVDALAAMRRLFTELGRGDAVQPAQSLTLLPGGQGFQGDFITYQGASHGAQMFGAKLSPYLPREDGAIVTAWTVLMSSETGLPLMLCDAGRLTVERTAATTALAVDHLGAAAARRLAIIGSGAVAEAHLRHVLPLRDWQAVQVFSPSLQGAGRADHWRGLDPRVTVAQSADAAIAGADVVMLCTSSGQPVIDTTDVTPGTLVTSISTNVARAHEVPPAFLNHAEVYCDYRATTPVTAGEMVIAAEQGWDAGAIRGDLAELQCEQCPNPSGDRPVFFRSIGLGLEDIFMAEAVYQAARSAE</sequence>
<dbReference type="RefSeq" id="WP_058242703.1">
    <property type="nucleotide sequence ID" value="NZ_CYSB01000036.1"/>
</dbReference>
<gene>
    <name evidence="1" type="ORF">TL5118_02812</name>
    <name evidence="2" type="ORF">TL5120_01171</name>
</gene>
<dbReference type="Proteomes" id="UP000051887">
    <property type="component" value="Unassembled WGS sequence"/>
</dbReference>
<dbReference type="OrthoDB" id="9785971at2"/>
<dbReference type="EMBL" id="CYSC01000020">
    <property type="protein sequence ID" value="CUH71385.1"/>
    <property type="molecule type" value="Genomic_DNA"/>
</dbReference>
<dbReference type="EMBL" id="CYSB01000036">
    <property type="protein sequence ID" value="CUH68853.1"/>
    <property type="molecule type" value="Genomic_DNA"/>
</dbReference>
<dbReference type="Gene3D" id="3.40.50.720">
    <property type="entry name" value="NAD(P)-binding Rossmann-like Domain"/>
    <property type="match status" value="1"/>
</dbReference>
<reference evidence="1 3" key="2">
    <citation type="submission" date="2015-09" db="EMBL/GenBank/DDBJ databases">
        <authorList>
            <person name="Rodrigo-Torres L."/>
            <person name="Arahal D.R."/>
        </authorList>
    </citation>
    <scope>NUCLEOTIDE SEQUENCE [LARGE SCALE GENOMIC DNA]</scope>
    <source>
        <strain evidence="1 3">CECT 5118</strain>
    </source>
</reference>
<dbReference type="InterPro" id="IPR023401">
    <property type="entry name" value="ODC_N"/>
</dbReference>
<dbReference type="SUPFAM" id="SSF51735">
    <property type="entry name" value="NAD(P)-binding Rossmann-fold domains"/>
    <property type="match status" value="1"/>
</dbReference>
<organism evidence="2 4">
    <name type="scientific">Thalassovita autumnalis</name>
    <dbReference type="NCBI Taxonomy" id="2072972"/>
    <lineage>
        <taxon>Bacteria</taxon>
        <taxon>Pseudomonadati</taxon>
        <taxon>Pseudomonadota</taxon>
        <taxon>Alphaproteobacteria</taxon>
        <taxon>Rhodobacterales</taxon>
        <taxon>Roseobacteraceae</taxon>
        <taxon>Thalassovita</taxon>
    </lineage>
</organism>
<evidence type="ECO:0000313" key="4">
    <source>
        <dbReference type="Proteomes" id="UP000051887"/>
    </source>
</evidence>
<evidence type="ECO:0000313" key="2">
    <source>
        <dbReference type="EMBL" id="CUH71385.1"/>
    </source>
</evidence>
<dbReference type="GO" id="GO:0005737">
    <property type="term" value="C:cytoplasm"/>
    <property type="evidence" value="ECO:0007669"/>
    <property type="project" value="TreeGrafter"/>
</dbReference>
<dbReference type="PIRSF" id="PIRSF001439">
    <property type="entry name" value="CryM"/>
    <property type="match status" value="1"/>
</dbReference>
<reference evidence="2 4" key="1">
    <citation type="submission" date="2015-09" db="EMBL/GenBank/DDBJ databases">
        <authorList>
            <consortium name="Swine Surveillance"/>
        </authorList>
    </citation>
    <scope>NUCLEOTIDE SEQUENCE [LARGE SCALE GENOMIC DNA]</scope>
    <source>
        <strain evidence="2 4">5120</strain>
    </source>
</reference>
<dbReference type="PANTHER" id="PTHR13812">
    <property type="entry name" value="KETIMINE REDUCTASE MU-CRYSTALLIN"/>
    <property type="match status" value="1"/>
</dbReference>
<protein>
    <submittedName>
        <fullName evidence="2">Ornithine cyclodeaminase</fullName>
    </submittedName>
</protein>
<dbReference type="PANTHER" id="PTHR13812:SF19">
    <property type="entry name" value="KETIMINE REDUCTASE MU-CRYSTALLIN"/>
    <property type="match status" value="1"/>
</dbReference>
<dbReference type="InterPro" id="IPR036291">
    <property type="entry name" value="NAD(P)-bd_dom_sf"/>
</dbReference>